<dbReference type="eggNOG" id="ENOG5031AQ4">
    <property type="taxonomic scope" value="Bacteria"/>
</dbReference>
<evidence type="ECO:0000313" key="4">
    <source>
        <dbReference type="Proteomes" id="UP000001936"/>
    </source>
</evidence>
<dbReference type="Proteomes" id="UP000001936">
    <property type="component" value="Chromosome"/>
</dbReference>
<reference evidence="3 4" key="1">
    <citation type="journal article" date="2006" name="Proc. Natl. Acad. Sci. U.S.A.">
        <title>The partitioned Rhizobium etli genome: genetic and metabolic redundancy in seven interacting replicons.</title>
        <authorList>
            <person name="Gonzalez V."/>
            <person name="Santamaria R.I."/>
            <person name="Bustos P."/>
            <person name="Hernandez-Gonzalez I."/>
            <person name="Medrano-Soto A."/>
            <person name="Moreno-Hagelsieb G."/>
            <person name="Janga S.C."/>
            <person name="Ramirez M.A."/>
            <person name="Jimenez-Jacinto V."/>
            <person name="Collado-Vides J."/>
            <person name="Davila G."/>
        </authorList>
    </citation>
    <scope>NUCLEOTIDE SEQUENCE [LARGE SCALE GENOMIC DNA]</scope>
    <source>
        <strain evidence="4">ATCC 51251 / DSM 11541 / JCM 21823 / NBRC 15573 / CFN 42</strain>
    </source>
</reference>
<keyword evidence="2" id="KW-1133">Transmembrane helix</keyword>
<dbReference type="EMBL" id="CP000133">
    <property type="protein sequence ID" value="ABC92179.1"/>
    <property type="molecule type" value="Genomic_DNA"/>
</dbReference>
<feature type="region of interest" description="Disordered" evidence="1">
    <location>
        <begin position="1"/>
        <end position="25"/>
    </location>
</feature>
<feature type="transmembrane region" description="Helical" evidence="2">
    <location>
        <begin position="369"/>
        <end position="395"/>
    </location>
</feature>
<feature type="transmembrane region" description="Helical" evidence="2">
    <location>
        <begin position="338"/>
        <end position="357"/>
    </location>
</feature>
<protein>
    <recommendedName>
        <fullName evidence="5">Transmembrane protein</fullName>
    </recommendedName>
</protein>
<feature type="transmembrane region" description="Helical" evidence="2">
    <location>
        <begin position="239"/>
        <end position="260"/>
    </location>
</feature>
<accession>Q2K4Q7</accession>
<evidence type="ECO:0000256" key="2">
    <source>
        <dbReference type="SAM" id="Phobius"/>
    </source>
</evidence>
<name>Q2K4Q7_RHIEC</name>
<feature type="transmembrane region" description="Helical" evidence="2">
    <location>
        <begin position="173"/>
        <end position="190"/>
    </location>
</feature>
<feature type="transmembrane region" description="Helical" evidence="2">
    <location>
        <begin position="39"/>
        <end position="57"/>
    </location>
</feature>
<keyword evidence="2" id="KW-0812">Transmembrane</keyword>
<keyword evidence="4" id="KW-1185">Reference proteome</keyword>
<dbReference type="HOGENOM" id="CLU_515673_0_0_5"/>
<keyword evidence="2" id="KW-0472">Membrane</keyword>
<proteinExistence type="predicted"/>
<feature type="transmembrane region" description="Helical" evidence="2">
    <location>
        <begin position="210"/>
        <end position="232"/>
    </location>
</feature>
<feature type="transmembrane region" description="Helical" evidence="2">
    <location>
        <begin position="142"/>
        <end position="161"/>
    </location>
</feature>
<organism evidence="3 4">
    <name type="scientific">Rhizobium etli (strain ATCC 51251 / DSM 11541 / JCM 21823 / NBRC 15573 / CFN 42)</name>
    <dbReference type="NCBI Taxonomy" id="347834"/>
    <lineage>
        <taxon>Bacteria</taxon>
        <taxon>Pseudomonadati</taxon>
        <taxon>Pseudomonadota</taxon>
        <taxon>Alphaproteobacteria</taxon>
        <taxon>Hyphomicrobiales</taxon>
        <taxon>Rhizobiaceae</taxon>
        <taxon>Rhizobium/Agrobacterium group</taxon>
        <taxon>Rhizobium</taxon>
    </lineage>
</organism>
<gene>
    <name evidence="3" type="ordered locus">RHE_CH03422</name>
</gene>
<evidence type="ECO:0000256" key="1">
    <source>
        <dbReference type="SAM" id="MobiDB-lite"/>
    </source>
</evidence>
<sequence>MDDLSVASGEGAKRGAVTETERSVQAGNGASLPASRLNWSQAVIFGMGFILACLLALPGRTATTKYVNDLFVFLDGAHRIARGQVPNVDFHSPLGPLTFYIPAAGYGLSGNMGGAMPVGMAMVVFLLAIIAAEIVGSRMHEAFGLPLAIFLLLIVAAPANPGERIGELSFAMFYNRIGWASLGFLMVMYLPRLRAAGSSNAVDAICASFLVLLMLYTKITYGVVGLAFLLFMLADRRQIGWVTLALGMVSVSIVGVEITWRGGFNYLADLGLSAKNSGSLLALAALGHLVRNNLADLLVYLAVALTVLSLAPSYRHLLFIAFCGTTGILLIGQNFQTVGILTLGAGAAIITESLFRAKLLSRYGKARFALPLLLGFLLLPAAVGNAASLAIHAYYSAGGRGKPIPLPAFSEIRLVEMWSAGQYEYFEGYNRTLADASAALSQLMSADERVAVLDFVNPFSAGLGLTPPVGDSVWYHWGRTLGPDDHPAAEEMFADVDLILDPKWPIEIWTGNGLRDLYAHYIARHYVLVRETADWRIYRRKAS</sequence>
<feature type="transmembrane region" description="Helical" evidence="2">
    <location>
        <begin position="118"/>
        <end position="136"/>
    </location>
</feature>
<dbReference type="KEGG" id="ret:RHE_CH03422"/>
<dbReference type="AlphaFoldDB" id="Q2K4Q7"/>
<evidence type="ECO:0008006" key="5">
    <source>
        <dbReference type="Google" id="ProtNLM"/>
    </source>
</evidence>
<evidence type="ECO:0000313" key="3">
    <source>
        <dbReference type="EMBL" id="ABC92179.1"/>
    </source>
</evidence>